<proteinExistence type="predicted"/>
<reference evidence="2" key="1">
    <citation type="journal article" date="2021" name="J Fungi (Basel)">
        <title>Virulence traits and population genomics of the black yeast Aureobasidium melanogenum.</title>
        <authorList>
            <person name="Cernosa A."/>
            <person name="Sun X."/>
            <person name="Gostincar C."/>
            <person name="Fang C."/>
            <person name="Gunde-Cimerman N."/>
            <person name="Song Z."/>
        </authorList>
    </citation>
    <scope>NUCLEOTIDE SEQUENCE</scope>
    <source>
        <strain evidence="2">EXF-8016</strain>
    </source>
</reference>
<protein>
    <submittedName>
        <fullName evidence="2">Uncharacterized protein</fullName>
    </submittedName>
</protein>
<feature type="non-terminal residue" evidence="2">
    <location>
        <position position="1"/>
    </location>
</feature>
<feature type="region of interest" description="Disordered" evidence="1">
    <location>
        <begin position="38"/>
        <end position="60"/>
    </location>
</feature>
<dbReference type="Proteomes" id="UP000767238">
    <property type="component" value="Unassembled WGS sequence"/>
</dbReference>
<sequence length="91" mass="10274">LVIARRACHMSGCTCHRRPDGSKERVIWIRSRQCLVSEESPSVQTTSCPESPSYRQLEARPKTSRLGSFSSLISTRSLSSLRASTNERKFM</sequence>
<dbReference type="AlphaFoldDB" id="A0A9P8GRP7"/>
<feature type="non-terminal residue" evidence="2">
    <location>
        <position position="91"/>
    </location>
</feature>
<comment type="caution">
    <text evidence="2">The sequence shown here is derived from an EMBL/GenBank/DDBJ whole genome shotgun (WGS) entry which is preliminary data.</text>
</comment>
<name>A0A9P8GRP7_AURME</name>
<evidence type="ECO:0000256" key="1">
    <source>
        <dbReference type="SAM" id="MobiDB-lite"/>
    </source>
</evidence>
<gene>
    <name evidence="2" type="ORF">KCV03_g33</name>
</gene>
<evidence type="ECO:0000313" key="3">
    <source>
        <dbReference type="Proteomes" id="UP000767238"/>
    </source>
</evidence>
<organism evidence="2 3">
    <name type="scientific">Aureobasidium melanogenum</name>
    <name type="common">Aureobasidium pullulans var. melanogenum</name>
    <dbReference type="NCBI Taxonomy" id="46634"/>
    <lineage>
        <taxon>Eukaryota</taxon>
        <taxon>Fungi</taxon>
        <taxon>Dikarya</taxon>
        <taxon>Ascomycota</taxon>
        <taxon>Pezizomycotina</taxon>
        <taxon>Dothideomycetes</taxon>
        <taxon>Dothideomycetidae</taxon>
        <taxon>Dothideales</taxon>
        <taxon>Saccotheciaceae</taxon>
        <taxon>Aureobasidium</taxon>
    </lineage>
</organism>
<dbReference type="EMBL" id="JAHFYH010000001">
    <property type="protein sequence ID" value="KAH0237824.1"/>
    <property type="molecule type" value="Genomic_DNA"/>
</dbReference>
<evidence type="ECO:0000313" key="2">
    <source>
        <dbReference type="EMBL" id="KAH0237824.1"/>
    </source>
</evidence>
<feature type="compositionally biased region" description="Polar residues" evidence="1">
    <location>
        <begin position="39"/>
        <end position="54"/>
    </location>
</feature>
<accession>A0A9P8GRP7</accession>
<reference evidence="2" key="2">
    <citation type="submission" date="2021-08" db="EMBL/GenBank/DDBJ databases">
        <authorList>
            <person name="Gostincar C."/>
            <person name="Sun X."/>
            <person name="Song Z."/>
            <person name="Gunde-Cimerman N."/>
        </authorList>
    </citation>
    <scope>NUCLEOTIDE SEQUENCE</scope>
    <source>
        <strain evidence="2">EXF-8016</strain>
    </source>
</reference>